<keyword evidence="3" id="KW-0040">ANK repeat</keyword>
<sequence>MEAEESLREAAALGNIAAIRVYLINGINVNSQNRMNGWTALHWACSRGHKEAAQVLIRNGAKDDILSTVGKSPIDVAKGNAADLFTPDDLHPASSPQLNDIDADCEEGLSIPKFVPNYLRYPDLSKAWEVPSSMPVPAYDASVDKPAPTIVASTPAFDKPLHHLSESCSSTSEVCVALPSVHTLSFNSEANNNVRDTPVSSQPQLYNEQREVLVFIEVGMSRRIMGAMFISQGLTIKGLCDRIRSELDCVPSQFMLARCDGDDLIPFNLGQHSQDAIMHIWGGLPPQPGRVPASLVIVGKDNHIHRPSVLNHLWNVAHNKCHGRLQPVQMQTTICVYKPHLPSATLKMNPDETDDALYPIAVLIDELKNDDVVLRLNAIRRLSTIALALGAERTRDELIPFLDESVDDEDEILLALAEELGGFVDYVGGPSFAHILFTPLENLAAVEETVVREKAIESAAKIVIVLSQQQIEEFYLPMLKRLSTGDWFTSRTSACGLYAPAYPLMMPAYQDELRTLYAQLCNDDTPMVRRSAATYLAKFTKSLSKAHVISSLLPVFNSLAQDEQDSVRLLMVDSLVSIAEALTPEECKQYLLAVLRSLCADKSWRVRYMIADKFVSLSKTVGADIVKEDLTTAFVHILKDNEAEVRTAASTQVPGFSALISQELILSEILPCVKDLVSDSSQHVRAALATQISNLAPILGKDHTIEHLLPLFLQLLKDEASEVRLNIISKLDRVNEAIGIDLLSQSLLPAIVELAEDKQWRVRLAIIENIPLLASQLGVAFFDEKLSNLCMSWLGDCVFSIREAATNNLRRLIEVFGVEWAKQTILPKILAMAQHSNYLYRMTTVFAITTIAQAASTEVITDYIVPTATTLSADPIPNIRFNVAKAFGALIPIAKKSESHALLTDQIKPALVKLSEDPDMDVRYFAQRALLTA</sequence>
<evidence type="ECO:0000259" key="5">
    <source>
        <dbReference type="Pfam" id="PF22646"/>
    </source>
</evidence>
<dbReference type="InterPro" id="IPR036770">
    <property type="entry name" value="Ankyrin_rpt-contain_sf"/>
</dbReference>
<dbReference type="Pfam" id="PF13637">
    <property type="entry name" value="Ank_4"/>
    <property type="match status" value="1"/>
</dbReference>
<dbReference type="InterPro" id="IPR016024">
    <property type="entry name" value="ARM-type_fold"/>
</dbReference>
<feature type="repeat" description="HEAT" evidence="4">
    <location>
        <begin position="591"/>
        <end position="629"/>
    </location>
</feature>
<dbReference type="Pfam" id="PF22646">
    <property type="entry name" value="PPP2R1A-like_HEAT"/>
    <property type="match status" value="2"/>
</dbReference>
<evidence type="ECO:0000256" key="3">
    <source>
        <dbReference type="PROSITE-ProRule" id="PRU00023"/>
    </source>
</evidence>
<accession>A0ABQ8F303</accession>
<dbReference type="SUPFAM" id="SSF48371">
    <property type="entry name" value="ARM repeat"/>
    <property type="match status" value="1"/>
</dbReference>
<feature type="repeat" description="HEAT" evidence="4">
    <location>
        <begin position="513"/>
        <end position="551"/>
    </location>
</feature>
<dbReference type="PROSITE" id="PS50077">
    <property type="entry name" value="HEAT_REPEAT"/>
    <property type="match status" value="10"/>
</dbReference>
<proteinExistence type="inferred from homology"/>
<feature type="repeat" description="ANK" evidence="3">
    <location>
        <begin position="36"/>
        <end position="68"/>
    </location>
</feature>
<evidence type="ECO:0000256" key="1">
    <source>
        <dbReference type="ARBA" id="ARBA00022737"/>
    </source>
</evidence>
<evidence type="ECO:0000256" key="2">
    <source>
        <dbReference type="ARBA" id="ARBA00038332"/>
    </source>
</evidence>
<dbReference type="InterPro" id="IPR051023">
    <property type="entry name" value="PP2A_Regulatory_Subunit_A"/>
</dbReference>
<comment type="caution">
    <text evidence="6">The sequence shown here is derived from an EMBL/GenBank/DDBJ whole genome shotgun (WGS) entry which is preliminary data.</text>
</comment>
<feature type="repeat" description="HEAT" evidence="4">
    <location>
        <begin position="907"/>
        <end position="933"/>
    </location>
</feature>
<dbReference type="InterPro" id="IPR002110">
    <property type="entry name" value="Ankyrin_rpt"/>
</dbReference>
<feature type="repeat" description="HEAT" evidence="4">
    <location>
        <begin position="552"/>
        <end position="590"/>
    </location>
</feature>
<feature type="repeat" description="HEAT" evidence="4">
    <location>
        <begin position="630"/>
        <end position="668"/>
    </location>
</feature>
<dbReference type="EMBL" id="JAFCIX010000441">
    <property type="protein sequence ID" value="KAH6589739.1"/>
    <property type="molecule type" value="Genomic_DNA"/>
</dbReference>
<dbReference type="PANTHER" id="PTHR10648:SF4">
    <property type="entry name" value="PROTEIN PHOSPHATASE 2 (FORMERLY 2A), REGULATORY SUBUNIT A, BETA ISOFORM-RELATED"/>
    <property type="match status" value="1"/>
</dbReference>
<dbReference type="SMART" id="SM00248">
    <property type="entry name" value="ANK"/>
    <property type="match status" value="1"/>
</dbReference>
<dbReference type="InterPro" id="IPR011989">
    <property type="entry name" value="ARM-like"/>
</dbReference>
<evidence type="ECO:0000313" key="7">
    <source>
        <dbReference type="Proteomes" id="UP001648503"/>
    </source>
</evidence>
<feature type="domain" description="Phosphatase PP2A regulatory subunit A/Splicing factor 3B subunit 1-like HEAT repeat" evidence="5">
    <location>
        <begin position="702"/>
        <end position="778"/>
    </location>
</feature>
<feature type="repeat" description="HEAT" evidence="4">
    <location>
        <begin position="669"/>
        <end position="707"/>
    </location>
</feature>
<protein>
    <recommendedName>
        <fullName evidence="5">Phosphatase PP2A regulatory subunit A/Splicing factor 3B subunit 1-like HEAT repeat domain-containing protein</fullName>
    </recommendedName>
</protein>
<gene>
    <name evidence="6" type="ORF">BASA50_009832</name>
</gene>
<dbReference type="InterPro" id="IPR021133">
    <property type="entry name" value="HEAT_type_2"/>
</dbReference>
<keyword evidence="7" id="KW-1185">Reference proteome</keyword>
<dbReference type="Proteomes" id="UP001648503">
    <property type="component" value="Unassembled WGS sequence"/>
</dbReference>
<dbReference type="Gene3D" id="1.25.40.20">
    <property type="entry name" value="Ankyrin repeat-containing domain"/>
    <property type="match status" value="1"/>
</dbReference>
<dbReference type="PANTHER" id="PTHR10648">
    <property type="entry name" value="SERINE/THREONINE-PROTEIN PHOSPHATASE PP2A 65 KDA REGULATORY SUBUNIT"/>
    <property type="match status" value="1"/>
</dbReference>
<dbReference type="InterPro" id="IPR054573">
    <property type="entry name" value="PP2A/SF3B1-like_HEAT"/>
</dbReference>
<organism evidence="6 7">
    <name type="scientific">Batrachochytrium salamandrivorans</name>
    <dbReference type="NCBI Taxonomy" id="1357716"/>
    <lineage>
        <taxon>Eukaryota</taxon>
        <taxon>Fungi</taxon>
        <taxon>Fungi incertae sedis</taxon>
        <taxon>Chytridiomycota</taxon>
        <taxon>Chytridiomycota incertae sedis</taxon>
        <taxon>Chytridiomycetes</taxon>
        <taxon>Rhizophydiales</taxon>
        <taxon>Rhizophydiales incertae sedis</taxon>
        <taxon>Batrachochytrium</taxon>
    </lineage>
</organism>
<keyword evidence="1" id="KW-0677">Repeat</keyword>
<dbReference type="SUPFAM" id="SSF48403">
    <property type="entry name" value="Ankyrin repeat"/>
    <property type="match status" value="1"/>
</dbReference>
<reference evidence="6 7" key="1">
    <citation type="submission" date="2021-02" db="EMBL/GenBank/DDBJ databases">
        <title>Variation within the Batrachochytrium salamandrivorans European outbreak.</title>
        <authorList>
            <person name="Kelly M."/>
            <person name="Pasmans F."/>
            <person name="Shea T.P."/>
            <person name="Munoz J.F."/>
            <person name="Carranza S."/>
            <person name="Cuomo C.A."/>
            <person name="Martel A."/>
        </authorList>
    </citation>
    <scope>NUCLEOTIDE SEQUENCE [LARGE SCALE GENOMIC DNA]</scope>
    <source>
        <strain evidence="6 7">AMFP18/2</strain>
    </source>
</reference>
<feature type="repeat" description="HEAT" evidence="4">
    <location>
        <begin position="864"/>
        <end position="902"/>
    </location>
</feature>
<feature type="repeat" description="HEAT" evidence="4">
    <location>
        <begin position="708"/>
        <end position="746"/>
    </location>
</feature>
<name>A0ABQ8F303_9FUNG</name>
<dbReference type="Gene3D" id="1.25.10.10">
    <property type="entry name" value="Leucine-rich Repeat Variant"/>
    <property type="match status" value="1"/>
</dbReference>
<evidence type="ECO:0000256" key="4">
    <source>
        <dbReference type="PROSITE-ProRule" id="PRU00103"/>
    </source>
</evidence>
<dbReference type="PROSITE" id="PS50088">
    <property type="entry name" value="ANK_REPEAT"/>
    <property type="match status" value="1"/>
</dbReference>
<comment type="similarity">
    <text evidence="2">Belongs to the phosphatase 2A regulatory subunit A family.</text>
</comment>
<feature type="repeat" description="HEAT" evidence="4">
    <location>
        <begin position="359"/>
        <end position="397"/>
    </location>
</feature>
<dbReference type="PROSITE" id="PS50297">
    <property type="entry name" value="ANK_REP_REGION"/>
    <property type="match status" value="1"/>
</dbReference>
<feature type="domain" description="Phosphatase PP2A regulatory subunit A/Splicing factor 3B subunit 1-like HEAT repeat" evidence="5">
    <location>
        <begin position="624"/>
        <end position="700"/>
    </location>
</feature>
<evidence type="ECO:0000313" key="6">
    <source>
        <dbReference type="EMBL" id="KAH6589739.1"/>
    </source>
</evidence>
<feature type="repeat" description="HEAT" evidence="4">
    <location>
        <begin position="747"/>
        <end position="785"/>
    </location>
</feature>